<protein>
    <submittedName>
        <fullName evidence="1">Uncharacterized protein</fullName>
    </submittedName>
</protein>
<accession>A0A0F9SZ32</accession>
<dbReference type="EMBL" id="LAZR01000330">
    <property type="protein sequence ID" value="KKN74210.1"/>
    <property type="molecule type" value="Genomic_DNA"/>
</dbReference>
<reference evidence="1" key="1">
    <citation type="journal article" date="2015" name="Nature">
        <title>Complex archaea that bridge the gap between prokaryotes and eukaryotes.</title>
        <authorList>
            <person name="Spang A."/>
            <person name="Saw J.H."/>
            <person name="Jorgensen S.L."/>
            <person name="Zaremba-Niedzwiedzka K."/>
            <person name="Martijn J."/>
            <person name="Lind A.E."/>
            <person name="van Eijk R."/>
            <person name="Schleper C."/>
            <person name="Guy L."/>
            <person name="Ettema T.J."/>
        </authorList>
    </citation>
    <scope>NUCLEOTIDE SEQUENCE</scope>
</reference>
<comment type="caution">
    <text evidence="1">The sequence shown here is derived from an EMBL/GenBank/DDBJ whole genome shotgun (WGS) entry which is preliminary data.</text>
</comment>
<dbReference type="AlphaFoldDB" id="A0A0F9SZ32"/>
<proteinExistence type="predicted"/>
<gene>
    <name evidence="1" type="ORF">LCGC14_0392960</name>
</gene>
<sequence length="78" mass="9043">MTTGWGYFTQGADQQIEVDELGSKLSEVLDCAVHYPAYGKHMFECLCGVIFPIYLVKGQNWELIKRKHIEEQRYAMEV</sequence>
<evidence type="ECO:0000313" key="1">
    <source>
        <dbReference type="EMBL" id="KKN74210.1"/>
    </source>
</evidence>
<organism evidence="1">
    <name type="scientific">marine sediment metagenome</name>
    <dbReference type="NCBI Taxonomy" id="412755"/>
    <lineage>
        <taxon>unclassified sequences</taxon>
        <taxon>metagenomes</taxon>
        <taxon>ecological metagenomes</taxon>
    </lineage>
</organism>
<name>A0A0F9SZ32_9ZZZZ</name>